<dbReference type="GO" id="GO:0055088">
    <property type="term" value="P:lipid homeostasis"/>
    <property type="evidence" value="ECO:0007669"/>
    <property type="project" value="TreeGrafter"/>
</dbReference>
<dbReference type="Proteomes" id="UP001177023">
    <property type="component" value="Unassembled WGS sequence"/>
</dbReference>
<dbReference type="Gene3D" id="2.40.110.10">
    <property type="entry name" value="Butyryl-CoA Dehydrogenase, subunit A, domain 2"/>
    <property type="match status" value="1"/>
</dbReference>
<evidence type="ECO:0000256" key="5">
    <source>
        <dbReference type="ARBA" id="ARBA00022630"/>
    </source>
</evidence>
<dbReference type="FunFam" id="2.40.110.10:FF:000040">
    <property type="entry name" value="Acyl-coenzyme A oxidase"/>
    <property type="match status" value="1"/>
</dbReference>
<dbReference type="Pfam" id="PF22924">
    <property type="entry name" value="ACOX_C_alpha1"/>
    <property type="match status" value="1"/>
</dbReference>
<keyword evidence="6 12" id="KW-0274">FAD</keyword>
<dbReference type="EMBL" id="CATQJA010002631">
    <property type="protein sequence ID" value="CAJ0574568.1"/>
    <property type="molecule type" value="Genomic_DNA"/>
</dbReference>
<dbReference type="InterPro" id="IPR055060">
    <property type="entry name" value="ACOX_C_alpha1"/>
</dbReference>
<comment type="similarity">
    <text evidence="4">Belongs to the acyl-CoA oxidase family.</text>
</comment>
<evidence type="ECO:0000256" key="9">
    <source>
        <dbReference type="ARBA" id="ARBA00023098"/>
    </source>
</evidence>
<dbReference type="InterPro" id="IPR046373">
    <property type="entry name" value="Acyl-CoA_Oxase/DH_mid-dom_sf"/>
</dbReference>
<feature type="binding site" evidence="12">
    <location>
        <position position="152"/>
    </location>
    <ligand>
        <name>FAD</name>
        <dbReference type="ChEBI" id="CHEBI:57692"/>
    </ligand>
</feature>
<dbReference type="InterPro" id="IPR009100">
    <property type="entry name" value="AcylCoA_DH/oxidase_NM_dom_sf"/>
</dbReference>
<dbReference type="PANTHER" id="PTHR10909:SF390">
    <property type="entry name" value="PEROXISOMAL ACYL-COENZYME A OXIDASE 3"/>
    <property type="match status" value="1"/>
</dbReference>
<feature type="non-terminal residue" evidence="15">
    <location>
        <position position="1"/>
    </location>
</feature>
<comment type="subcellular location">
    <subcellularLocation>
        <location evidence="2">Peroxisome</location>
    </subcellularLocation>
</comment>
<feature type="domain" description="Acyl-CoA oxidase C-alpha1" evidence="14">
    <location>
        <begin position="273"/>
        <end position="439"/>
    </location>
</feature>
<keyword evidence="8" id="KW-0560">Oxidoreductase</keyword>
<evidence type="ECO:0000256" key="8">
    <source>
        <dbReference type="ARBA" id="ARBA00023002"/>
    </source>
</evidence>
<organism evidence="15 16">
    <name type="scientific">Mesorhabditis spiculigera</name>
    <dbReference type="NCBI Taxonomy" id="96644"/>
    <lineage>
        <taxon>Eukaryota</taxon>
        <taxon>Metazoa</taxon>
        <taxon>Ecdysozoa</taxon>
        <taxon>Nematoda</taxon>
        <taxon>Chromadorea</taxon>
        <taxon>Rhabditida</taxon>
        <taxon>Rhabditina</taxon>
        <taxon>Rhabditomorpha</taxon>
        <taxon>Rhabditoidea</taxon>
        <taxon>Rhabditidae</taxon>
        <taxon>Mesorhabditinae</taxon>
        <taxon>Mesorhabditis</taxon>
    </lineage>
</organism>
<dbReference type="GO" id="GO:0033540">
    <property type="term" value="P:fatty acid beta-oxidation using acyl-CoA oxidase"/>
    <property type="evidence" value="ECO:0007669"/>
    <property type="project" value="TreeGrafter"/>
</dbReference>
<evidence type="ECO:0000256" key="11">
    <source>
        <dbReference type="PIRSR" id="PIRSR000168-1"/>
    </source>
</evidence>
<reference evidence="15" key="1">
    <citation type="submission" date="2023-06" db="EMBL/GenBank/DDBJ databases">
        <authorList>
            <person name="Delattre M."/>
        </authorList>
    </citation>
    <scope>NUCLEOTIDE SEQUENCE</scope>
    <source>
        <strain evidence="15">AF72</strain>
    </source>
</reference>
<protein>
    <recommendedName>
        <fullName evidence="17">Acyl-coenzyme A oxidase</fullName>
    </recommendedName>
</protein>
<keyword evidence="10" id="KW-0576">Peroxisome</keyword>
<comment type="caution">
    <text evidence="15">The sequence shown here is derived from an EMBL/GenBank/DDBJ whole genome shotgun (WGS) entry which is preliminary data.</text>
</comment>
<evidence type="ECO:0000313" key="15">
    <source>
        <dbReference type="EMBL" id="CAJ0574568.1"/>
    </source>
</evidence>
<keyword evidence="9" id="KW-0443">Lipid metabolism</keyword>
<evidence type="ECO:0000256" key="1">
    <source>
        <dbReference type="ARBA" id="ARBA00001974"/>
    </source>
</evidence>
<evidence type="ECO:0008006" key="17">
    <source>
        <dbReference type="Google" id="ProtNLM"/>
    </source>
</evidence>
<evidence type="ECO:0000256" key="6">
    <source>
        <dbReference type="ARBA" id="ARBA00022827"/>
    </source>
</evidence>
<dbReference type="Pfam" id="PF01756">
    <property type="entry name" value="ACOX"/>
    <property type="match status" value="1"/>
</dbReference>
<keyword evidence="5" id="KW-0285">Flavoprotein</keyword>
<dbReference type="InterPro" id="IPR002655">
    <property type="entry name" value="Acyl-CoA_oxidase_C"/>
</dbReference>
<proteinExistence type="inferred from homology"/>
<dbReference type="AlphaFoldDB" id="A0AA36CTH9"/>
<gene>
    <name evidence="15" type="ORF">MSPICULIGERA_LOCUS12900</name>
</gene>
<evidence type="ECO:0000313" key="16">
    <source>
        <dbReference type="Proteomes" id="UP001177023"/>
    </source>
</evidence>
<feature type="domain" description="Acyl-CoA oxidase C-terminal" evidence="13">
    <location>
        <begin position="470"/>
        <end position="632"/>
    </location>
</feature>
<dbReference type="PIRSF" id="PIRSF000168">
    <property type="entry name" value="Acyl-CoA_oxidase"/>
    <property type="match status" value="1"/>
</dbReference>
<dbReference type="InterPro" id="IPR012258">
    <property type="entry name" value="Acyl-CoA_oxidase"/>
</dbReference>
<dbReference type="FunFam" id="1.20.140.10:FF:000007">
    <property type="entry name" value="Acyl-coenzyme A oxidase"/>
    <property type="match status" value="1"/>
</dbReference>
<feature type="binding site" evidence="12">
    <location>
        <position position="169"/>
    </location>
    <ligand>
        <name>FAD</name>
        <dbReference type="ChEBI" id="CHEBI:57692"/>
    </ligand>
</feature>
<feature type="active site" description="Proton acceptor" evidence="11">
    <location>
        <position position="424"/>
    </location>
</feature>
<sequence>MVAGTNELIPDLPDGPLTPYRKAASFDWKALKMALEGEDSIKFKNEVYSVLARDPVFARDFGRPSTQEYREINHRRWKAILQHKFIDDFFAEIERTQDLLEILETYDQGLSGRYALHANVFFSAILTMGTDKHAKLLEQTRNNQIVGCFCLTELVFNTPNDGAVKCWAGNLAQSATHAAVFARLIVGGKDHGPHAFVLQVRDPNTYRTLPGITIGDMGTKAGVWDGVENGWMSFSNHRASLDTLLNRGCDITPTGEYKSAYSSSRERQSVSLGSLSAGRIGIVGKGALACRLASTIAIRYSCARHQFGEKPGQENERAVISYPLQRHRLFPILAQAFVLRLYHMKLLDHFREYMMRMVGGEKSPELAELSKEVHGLSSSTKPLSTWMGVAALAEARTCCGGHGYLQSSRLNALRDDFDPSQTFEGENNVLLQQTSNWLLVKKASGHFSSPMGTTDFLGESGGLIEGDIVKKVLSAYTWLVHYLIAKTEAKHKELKAQGKSQFDVRNESQVYTAHTLSVAYGERAILSWAQLYVDDAEKQFQPVLQRLVNIFALDRIEKHLATLYIGGFCSGSSLGEWVRESLIAEEQKLAPDAVALVDVIAPPDFVLNSALGSSDGRAYDHLMAEFRRHTDQRAPFWGDLVGFLHEKSKL</sequence>
<comment type="cofactor">
    <cofactor evidence="1">
        <name>FAD</name>
        <dbReference type="ChEBI" id="CHEBI:57692"/>
    </cofactor>
</comment>
<evidence type="ECO:0000256" key="3">
    <source>
        <dbReference type="ARBA" id="ARBA00005189"/>
    </source>
</evidence>
<dbReference type="PANTHER" id="PTHR10909">
    <property type="entry name" value="ELECTRON TRANSPORT OXIDOREDUCTASE"/>
    <property type="match status" value="1"/>
</dbReference>
<dbReference type="GO" id="GO:0071949">
    <property type="term" value="F:FAD binding"/>
    <property type="evidence" value="ECO:0007669"/>
    <property type="project" value="InterPro"/>
</dbReference>
<dbReference type="FunFam" id="1.20.140.10:FF:000010">
    <property type="entry name" value="Acyl-coenzyme A oxidase"/>
    <property type="match status" value="1"/>
</dbReference>
<evidence type="ECO:0000256" key="4">
    <source>
        <dbReference type="ARBA" id="ARBA00006288"/>
    </source>
</evidence>
<dbReference type="GO" id="GO:0005777">
    <property type="term" value="C:peroxisome"/>
    <property type="evidence" value="ECO:0007669"/>
    <property type="project" value="UniProtKB-SubCell"/>
</dbReference>
<dbReference type="GO" id="GO:0016402">
    <property type="term" value="F:pristanoyl-CoA oxidase activity"/>
    <property type="evidence" value="ECO:0007669"/>
    <property type="project" value="TreeGrafter"/>
</dbReference>
<evidence type="ECO:0000256" key="12">
    <source>
        <dbReference type="PIRSR" id="PIRSR000168-2"/>
    </source>
</evidence>
<dbReference type="SUPFAM" id="SSF56645">
    <property type="entry name" value="Acyl-CoA dehydrogenase NM domain-like"/>
    <property type="match status" value="1"/>
</dbReference>
<keyword evidence="7" id="KW-0276">Fatty acid metabolism</keyword>
<dbReference type="InterPro" id="IPR036250">
    <property type="entry name" value="AcylCo_DH-like_C"/>
</dbReference>
<accession>A0AA36CTH9</accession>
<evidence type="ECO:0000259" key="13">
    <source>
        <dbReference type="Pfam" id="PF01756"/>
    </source>
</evidence>
<evidence type="ECO:0000259" key="14">
    <source>
        <dbReference type="Pfam" id="PF22924"/>
    </source>
</evidence>
<dbReference type="GO" id="GO:0005504">
    <property type="term" value="F:fatty acid binding"/>
    <property type="evidence" value="ECO:0007669"/>
    <property type="project" value="TreeGrafter"/>
</dbReference>
<evidence type="ECO:0000256" key="7">
    <source>
        <dbReference type="ARBA" id="ARBA00022832"/>
    </source>
</evidence>
<keyword evidence="16" id="KW-1185">Reference proteome</keyword>
<comment type="pathway">
    <text evidence="3">Lipid metabolism.</text>
</comment>
<dbReference type="Gene3D" id="1.20.140.10">
    <property type="entry name" value="Butyryl-CoA Dehydrogenase, subunit A, domain 3"/>
    <property type="match status" value="2"/>
</dbReference>
<dbReference type="SUPFAM" id="SSF47203">
    <property type="entry name" value="Acyl-CoA dehydrogenase C-terminal domain-like"/>
    <property type="match status" value="2"/>
</dbReference>
<evidence type="ECO:0000256" key="2">
    <source>
        <dbReference type="ARBA" id="ARBA00004275"/>
    </source>
</evidence>
<evidence type="ECO:0000256" key="10">
    <source>
        <dbReference type="ARBA" id="ARBA00023140"/>
    </source>
</evidence>
<name>A0AA36CTH9_9BILA</name>